<dbReference type="InParanoid" id="E4X6J9"/>
<reference evidence="2" key="1">
    <citation type="journal article" date="2010" name="Science">
        <title>Plasticity of animal genome architecture unmasked by rapid evolution of a pelagic tunicate.</title>
        <authorList>
            <person name="Denoeud F."/>
            <person name="Henriet S."/>
            <person name="Mungpakdee S."/>
            <person name="Aury J.M."/>
            <person name="Da Silva C."/>
            <person name="Brinkmann H."/>
            <person name="Mikhaleva J."/>
            <person name="Olsen L.C."/>
            <person name="Jubin C."/>
            <person name="Canestro C."/>
            <person name="Bouquet J.M."/>
            <person name="Danks G."/>
            <person name="Poulain J."/>
            <person name="Campsteijn C."/>
            <person name="Adamski M."/>
            <person name="Cross I."/>
            <person name="Yadetie F."/>
            <person name="Muffato M."/>
            <person name="Louis A."/>
            <person name="Butcher S."/>
            <person name="Tsagkogeorga G."/>
            <person name="Konrad A."/>
            <person name="Singh S."/>
            <person name="Jensen M.F."/>
            <person name="Cong E.H."/>
            <person name="Eikeseth-Otteraa H."/>
            <person name="Noel B."/>
            <person name="Anthouard V."/>
            <person name="Porcel B.M."/>
            <person name="Kachouri-Lafond R."/>
            <person name="Nishino A."/>
            <person name="Ugolini M."/>
            <person name="Chourrout P."/>
            <person name="Nishida H."/>
            <person name="Aasland R."/>
            <person name="Huzurbazar S."/>
            <person name="Westhof E."/>
            <person name="Delsuc F."/>
            <person name="Lehrach H."/>
            <person name="Reinhardt R."/>
            <person name="Weissenbach J."/>
            <person name="Roy S.W."/>
            <person name="Artiguenave F."/>
            <person name="Postlethwait J.H."/>
            <person name="Manak J.R."/>
            <person name="Thompson E.M."/>
            <person name="Jaillon O."/>
            <person name="Du Pasquier L."/>
            <person name="Boudinot P."/>
            <person name="Liberles D.A."/>
            <person name="Volff J.N."/>
            <person name="Philippe H."/>
            <person name="Lenhard B."/>
            <person name="Roest Crollius H."/>
            <person name="Wincker P."/>
            <person name="Chourrout D."/>
        </authorList>
    </citation>
    <scope>NUCLEOTIDE SEQUENCE [LARGE SCALE GENOMIC DNA]</scope>
</reference>
<name>E4X6J9_OIKDI</name>
<evidence type="ECO:0008006" key="4">
    <source>
        <dbReference type="Google" id="ProtNLM"/>
    </source>
</evidence>
<dbReference type="EMBL" id="FN653027">
    <property type="protein sequence ID" value="CBY07817.1"/>
    <property type="molecule type" value="Genomic_DNA"/>
</dbReference>
<dbReference type="Proteomes" id="UP000001307">
    <property type="component" value="Unassembled WGS sequence"/>
</dbReference>
<evidence type="ECO:0000313" key="3">
    <source>
        <dbReference type="Proteomes" id="UP000001307"/>
    </source>
</evidence>
<gene>
    <name evidence="2" type="ORF">GSOID_T00003171001</name>
</gene>
<evidence type="ECO:0000313" key="2">
    <source>
        <dbReference type="EMBL" id="CBY07817.1"/>
    </source>
</evidence>
<dbReference type="AlphaFoldDB" id="E4X6J9"/>
<organism evidence="2">
    <name type="scientific">Oikopleura dioica</name>
    <name type="common">Tunicate</name>
    <dbReference type="NCBI Taxonomy" id="34765"/>
    <lineage>
        <taxon>Eukaryota</taxon>
        <taxon>Metazoa</taxon>
        <taxon>Chordata</taxon>
        <taxon>Tunicata</taxon>
        <taxon>Appendicularia</taxon>
        <taxon>Copelata</taxon>
        <taxon>Oikopleuridae</taxon>
        <taxon>Oikopleura</taxon>
    </lineage>
</organism>
<accession>E4X6J9</accession>
<keyword evidence="3" id="KW-1185">Reference proteome</keyword>
<sequence length="215" mass="25461">MNRITRIGWRFLGTSSRVAGVKTYPHHQRRNRNVPVPESMSKHDVDPEQWVAQKGSTYSEARAPDRNQFNNRFVSDKHFKKETIHVKQPKGKFIQQDIKLTPGIPWKVRKDPFSNKNAYEGIYDFIDILGNDPSVTPHQLCHGHPSYRAVDLGIPPKERKQDGYDPRRHVAELRTLYNVTNHQRRYQYGRVENQWRRRYLKRVEWLNRISGQLHG</sequence>
<feature type="region of interest" description="Disordered" evidence="1">
    <location>
        <begin position="26"/>
        <end position="46"/>
    </location>
</feature>
<protein>
    <recommendedName>
        <fullName evidence="4">39S ribosomal protein L51, mitochondrial</fullName>
    </recommendedName>
</protein>
<dbReference type="OrthoDB" id="10481544at2759"/>
<evidence type="ECO:0000256" key="1">
    <source>
        <dbReference type="SAM" id="MobiDB-lite"/>
    </source>
</evidence>
<proteinExistence type="predicted"/>